<gene>
    <name evidence="2" type="ORF">AAFF_G00304320</name>
</gene>
<dbReference type="Proteomes" id="UP001221898">
    <property type="component" value="Unassembled WGS sequence"/>
</dbReference>
<sequence length="105" mass="11205">MSTVAVAQQNGSTRIQIGLNLAQPSARSQFCGSVQTEHSVGRPSHISAGVKLDRRDARVRRCAIEVRRSVPLWHEAGAPLGIGGAMQADGRATEGMQTQLQKTAK</sequence>
<keyword evidence="3" id="KW-1185">Reference proteome</keyword>
<comment type="caution">
    <text evidence="2">The sequence shown here is derived from an EMBL/GenBank/DDBJ whole genome shotgun (WGS) entry which is preliminary data.</text>
</comment>
<reference evidence="2" key="1">
    <citation type="journal article" date="2023" name="Science">
        <title>Genome structures resolve the early diversification of teleost fishes.</title>
        <authorList>
            <person name="Parey E."/>
            <person name="Louis A."/>
            <person name="Montfort J."/>
            <person name="Bouchez O."/>
            <person name="Roques C."/>
            <person name="Iampietro C."/>
            <person name="Lluch J."/>
            <person name="Castinel A."/>
            <person name="Donnadieu C."/>
            <person name="Desvignes T."/>
            <person name="Floi Bucao C."/>
            <person name="Jouanno E."/>
            <person name="Wen M."/>
            <person name="Mejri S."/>
            <person name="Dirks R."/>
            <person name="Jansen H."/>
            <person name="Henkel C."/>
            <person name="Chen W.J."/>
            <person name="Zahm M."/>
            <person name="Cabau C."/>
            <person name="Klopp C."/>
            <person name="Thompson A.W."/>
            <person name="Robinson-Rechavi M."/>
            <person name="Braasch I."/>
            <person name="Lecointre G."/>
            <person name="Bobe J."/>
            <person name="Postlethwait J.H."/>
            <person name="Berthelot C."/>
            <person name="Roest Crollius H."/>
            <person name="Guiguen Y."/>
        </authorList>
    </citation>
    <scope>NUCLEOTIDE SEQUENCE</scope>
    <source>
        <strain evidence="2">NC1722</strain>
    </source>
</reference>
<feature type="region of interest" description="Disordered" evidence="1">
    <location>
        <begin position="84"/>
        <end position="105"/>
    </location>
</feature>
<protein>
    <submittedName>
        <fullName evidence="2">Uncharacterized protein</fullName>
    </submittedName>
</protein>
<proteinExistence type="predicted"/>
<dbReference type="AlphaFoldDB" id="A0AAD7SPA0"/>
<evidence type="ECO:0000313" key="3">
    <source>
        <dbReference type="Proteomes" id="UP001221898"/>
    </source>
</evidence>
<dbReference type="EMBL" id="JAINUG010000044">
    <property type="protein sequence ID" value="KAJ8406201.1"/>
    <property type="molecule type" value="Genomic_DNA"/>
</dbReference>
<feature type="compositionally biased region" description="Polar residues" evidence="1">
    <location>
        <begin position="95"/>
        <end position="105"/>
    </location>
</feature>
<evidence type="ECO:0000256" key="1">
    <source>
        <dbReference type="SAM" id="MobiDB-lite"/>
    </source>
</evidence>
<evidence type="ECO:0000313" key="2">
    <source>
        <dbReference type="EMBL" id="KAJ8406201.1"/>
    </source>
</evidence>
<accession>A0AAD7SPA0</accession>
<name>A0AAD7SPA0_9TELE</name>
<organism evidence="2 3">
    <name type="scientific">Aldrovandia affinis</name>
    <dbReference type="NCBI Taxonomy" id="143900"/>
    <lineage>
        <taxon>Eukaryota</taxon>
        <taxon>Metazoa</taxon>
        <taxon>Chordata</taxon>
        <taxon>Craniata</taxon>
        <taxon>Vertebrata</taxon>
        <taxon>Euteleostomi</taxon>
        <taxon>Actinopterygii</taxon>
        <taxon>Neopterygii</taxon>
        <taxon>Teleostei</taxon>
        <taxon>Notacanthiformes</taxon>
        <taxon>Halosauridae</taxon>
        <taxon>Aldrovandia</taxon>
    </lineage>
</organism>